<dbReference type="PROSITE" id="PS50041">
    <property type="entry name" value="C_TYPE_LECTIN_2"/>
    <property type="match status" value="1"/>
</dbReference>
<dbReference type="Proteomes" id="UP000694621">
    <property type="component" value="Unplaced"/>
</dbReference>
<dbReference type="Gene3D" id="3.10.100.10">
    <property type="entry name" value="Mannose-Binding Protein A, subunit A"/>
    <property type="match status" value="1"/>
</dbReference>
<dbReference type="PANTHER" id="PTHR45784">
    <property type="entry name" value="C-TYPE LECTIN DOMAIN FAMILY 20 MEMBER A-RELATED"/>
    <property type="match status" value="1"/>
</dbReference>
<proteinExistence type="predicted"/>
<sequence>QKIIYSLELILCRSSDCKLKQPLKLCMVFYIILFFSNQKNWTDAQTYCREHYADLATAENDRDMNKIQREAQRLSFTSDAWVGLYNDIKSWRCSHDELPPGWTRWGPYQPNNVYGKDECVSMFQDGTWNDFPCLTPYPFVCYDGEKYF</sequence>
<dbReference type="InterPro" id="IPR016186">
    <property type="entry name" value="C-type_lectin-like/link_sf"/>
</dbReference>
<dbReference type="InterPro" id="IPR018378">
    <property type="entry name" value="C-type_lectin_CS"/>
</dbReference>
<dbReference type="InterPro" id="IPR016187">
    <property type="entry name" value="CTDL_fold"/>
</dbReference>
<evidence type="ECO:0000313" key="4">
    <source>
        <dbReference type="Proteomes" id="UP000694621"/>
    </source>
</evidence>
<reference evidence="3" key="1">
    <citation type="submission" date="2025-08" db="UniProtKB">
        <authorList>
            <consortium name="Ensembl"/>
        </authorList>
    </citation>
    <scope>IDENTIFICATION</scope>
</reference>
<accession>A0A8B9LP79</accession>
<dbReference type="Pfam" id="PF00059">
    <property type="entry name" value="Lectin_C"/>
    <property type="match status" value="1"/>
</dbReference>
<evidence type="ECO:0000313" key="3">
    <source>
        <dbReference type="Ensembl" id="ENSAMXP00005053807.1"/>
    </source>
</evidence>
<feature type="domain" description="C-type lectin" evidence="2">
    <location>
        <begin position="34"/>
        <end position="142"/>
    </location>
</feature>
<evidence type="ECO:0000256" key="1">
    <source>
        <dbReference type="ARBA" id="ARBA00023157"/>
    </source>
</evidence>
<dbReference type="AlphaFoldDB" id="A0A8B9LP79"/>
<dbReference type="SUPFAM" id="SSF56436">
    <property type="entry name" value="C-type lectin-like"/>
    <property type="match status" value="1"/>
</dbReference>
<keyword evidence="1" id="KW-1015">Disulfide bond</keyword>
<protein>
    <recommendedName>
        <fullName evidence="2">C-type lectin domain-containing protein</fullName>
    </recommendedName>
</protein>
<evidence type="ECO:0000259" key="2">
    <source>
        <dbReference type="PROSITE" id="PS50041"/>
    </source>
</evidence>
<name>A0A8B9LP79_ASTMX</name>
<dbReference type="SMART" id="SM00034">
    <property type="entry name" value="CLECT"/>
    <property type="match status" value="1"/>
</dbReference>
<dbReference type="InterPro" id="IPR001304">
    <property type="entry name" value="C-type_lectin-like"/>
</dbReference>
<organism evidence="3 4">
    <name type="scientific">Astyanax mexicanus</name>
    <name type="common">Blind cave fish</name>
    <name type="synonym">Astyanax fasciatus mexicanus</name>
    <dbReference type="NCBI Taxonomy" id="7994"/>
    <lineage>
        <taxon>Eukaryota</taxon>
        <taxon>Metazoa</taxon>
        <taxon>Chordata</taxon>
        <taxon>Craniata</taxon>
        <taxon>Vertebrata</taxon>
        <taxon>Euteleostomi</taxon>
        <taxon>Actinopterygii</taxon>
        <taxon>Neopterygii</taxon>
        <taxon>Teleostei</taxon>
        <taxon>Ostariophysi</taxon>
        <taxon>Characiformes</taxon>
        <taxon>Characoidei</taxon>
        <taxon>Acestrorhamphidae</taxon>
        <taxon>Acestrorhamphinae</taxon>
        <taxon>Astyanax</taxon>
    </lineage>
</organism>
<dbReference type="PANTHER" id="PTHR45784:SF5">
    <property type="entry name" value="C-TYPE LECTIN DOMAIN FAMILY 20 MEMBER A-RELATED"/>
    <property type="match status" value="1"/>
</dbReference>
<dbReference type="Ensembl" id="ENSAMXT00005058183.1">
    <property type="protein sequence ID" value="ENSAMXP00005053807.1"/>
    <property type="gene ID" value="ENSAMXG00005024102.1"/>
</dbReference>
<dbReference type="PROSITE" id="PS00615">
    <property type="entry name" value="C_TYPE_LECTIN_1"/>
    <property type="match status" value="1"/>
</dbReference>